<evidence type="ECO:0000259" key="2">
    <source>
        <dbReference type="Pfam" id="PF07653"/>
    </source>
</evidence>
<protein>
    <recommendedName>
        <fullName evidence="2">SH3 domain-containing protein</fullName>
    </recommendedName>
</protein>
<dbReference type="Gene3D" id="2.30.30.40">
    <property type="entry name" value="SH3 Domains"/>
    <property type="match status" value="1"/>
</dbReference>
<feature type="domain" description="SH3" evidence="2">
    <location>
        <begin position="17"/>
        <end position="59"/>
    </location>
</feature>
<dbReference type="OrthoDB" id="5340910at2759"/>
<proteinExistence type="predicted"/>
<dbReference type="InterPro" id="IPR036028">
    <property type="entry name" value="SH3-like_dom_sf"/>
</dbReference>
<keyword evidence="4" id="KW-1185">Reference proteome</keyword>
<organism evidence="3 4">
    <name type="scientific">Symbiodinium microadriaticum</name>
    <name type="common">Dinoflagellate</name>
    <name type="synonym">Zooxanthella microadriatica</name>
    <dbReference type="NCBI Taxonomy" id="2951"/>
    <lineage>
        <taxon>Eukaryota</taxon>
        <taxon>Sar</taxon>
        <taxon>Alveolata</taxon>
        <taxon>Dinophyceae</taxon>
        <taxon>Suessiales</taxon>
        <taxon>Symbiodiniaceae</taxon>
        <taxon>Symbiodinium</taxon>
    </lineage>
</organism>
<sequence>MAHSIGHILADFQGFEYGTDYLTLSKGELVSLCPSPSAEGWSFGIQVKDGRSGWFPSQFWAPGPCGTSDLSASSSENIYDKAFLVSVRHLVGSGLQGDVPSTMSEAKIKTVVSRQQKKQQPDCLKSMVLLVEAAGGSVRLGNLAAACIALSIMTGTHKQVYQDVLNLVQRSPEFFEPVETASQKSLRQVLICLAGSAVASAPDCIPELMEFDVGGSQSDAAPAIADMQMPSFSLRARGPS</sequence>
<dbReference type="Pfam" id="PF07653">
    <property type="entry name" value="SH3_2"/>
    <property type="match status" value="1"/>
</dbReference>
<name>A0A1Q9DP89_SYMMI</name>
<dbReference type="Proteomes" id="UP000186817">
    <property type="component" value="Unassembled WGS sequence"/>
</dbReference>
<reference evidence="3 4" key="1">
    <citation type="submission" date="2016-02" db="EMBL/GenBank/DDBJ databases">
        <title>Genome analysis of coral dinoflagellate symbionts highlights evolutionary adaptations to a symbiotic lifestyle.</title>
        <authorList>
            <person name="Aranda M."/>
            <person name="Li Y."/>
            <person name="Liew Y.J."/>
            <person name="Baumgarten S."/>
            <person name="Simakov O."/>
            <person name="Wilson M."/>
            <person name="Piel J."/>
            <person name="Ashoor H."/>
            <person name="Bougouffa S."/>
            <person name="Bajic V.B."/>
            <person name="Ryu T."/>
            <person name="Ravasi T."/>
            <person name="Bayer T."/>
            <person name="Micklem G."/>
            <person name="Kim H."/>
            <person name="Bhak J."/>
            <person name="Lajeunesse T.C."/>
            <person name="Voolstra C.R."/>
        </authorList>
    </citation>
    <scope>NUCLEOTIDE SEQUENCE [LARGE SCALE GENOMIC DNA]</scope>
    <source>
        <strain evidence="3 4">CCMP2467</strain>
    </source>
</reference>
<evidence type="ECO:0000256" key="1">
    <source>
        <dbReference type="ARBA" id="ARBA00022443"/>
    </source>
</evidence>
<dbReference type="InterPro" id="IPR001452">
    <property type="entry name" value="SH3_domain"/>
</dbReference>
<evidence type="ECO:0000313" key="4">
    <source>
        <dbReference type="Proteomes" id="UP000186817"/>
    </source>
</evidence>
<evidence type="ECO:0000313" key="3">
    <source>
        <dbReference type="EMBL" id="OLP96984.1"/>
    </source>
</evidence>
<dbReference type="OMA" id="DCIPELM"/>
<dbReference type="SUPFAM" id="SSF50044">
    <property type="entry name" value="SH3-domain"/>
    <property type="match status" value="1"/>
</dbReference>
<comment type="caution">
    <text evidence="3">The sequence shown here is derived from an EMBL/GenBank/DDBJ whole genome shotgun (WGS) entry which is preliminary data.</text>
</comment>
<dbReference type="AlphaFoldDB" id="A0A1Q9DP89"/>
<keyword evidence="1" id="KW-0728">SH3 domain</keyword>
<accession>A0A1Q9DP89</accession>
<gene>
    <name evidence="3" type="ORF">AK812_SmicGene49137</name>
</gene>
<dbReference type="EMBL" id="LSRX01000449">
    <property type="protein sequence ID" value="OLP96984.1"/>
    <property type="molecule type" value="Genomic_DNA"/>
</dbReference>